<dbReference type="GO" id="GO:0008146">
    <property type="term" value="F:sulfotransferase activity"/>
    <property type="evidence" value="ECO:0007669"/>
    <property type="project" value="InterPro"/>
</dbReference>
<dbReference type="SUPFAM" id="SSF52540">
    <property type="entry name" value="P-loop containing nucleoside triphosphate hydrolases"/>
    <property type="match status" value="1"/>
</dbReference>
<organism evidence="4 5">
    <name type="scientific">Xanthomarina gelatinilytica</name>
    <dbReference type="NCBI Taxonomy" id="1137281"/>
    <lineage>
        <taxon>Bacteria</taxon>
        <taxon>Pseudomonadati</taxon>
        <taxon>Bacteroidota</taxon>
        <taxon>Flavobacteriia</taxon>
        <taxon>Flavobacteriales</taxon>
        <taxon>Flavobacteriaceae</taxon>
        <taxon>Xanthomarina</taxon>
    </lineage>
</organism>
<evidence type="ECO:0000313" key="4">
    <source>
        <dbReference type="EMBL" id="HCY80299.1"/>
    </source>
</evidence>
<reference evidence="4 5" key="1">
    <citation type="journal article" date="2018" name="Nat. Biotechnol.">
        <title>A standardized bacterial taxonomy based on genome phylogeny substantially revises the tree of life.</title>
        <authorList>
            <person name="Parks D.H."/>
            <person name="Chuvochina M."/>
            <person name="Waite D.W."/>
            <person name="Rinke C."/>
            <person name="Skarshewski A."/>
            <person name="Chaumeil P.A."/>
            <person name="Hugenholtz P."/>
        </authorList>
    </citation>
    <scope>NUCLEOTIDE SEQUENCE [LARGE SCALE GENOMIC DNA]</scope>
    <source>
        <strain evidence="4">UBA10227</strain>
    </source>
</reference>
<comment type="caution">
    <text evidence="4">The sequence shown here is derived from an EMBL/GenBank/DDBJ whole genome shotgun (WGS) entry which is preliminary data.</text>
</comment>
<gene>
    <name evidence="4" type="ORF">DHV22_01150</name>
</gene>
<proteinExistence type="predicted"/>
<evidence type="ECO:0000313" key="5">
    <source>
        <dbReference type="Proteomes" id="UP000263268"/>
    </source>
</evidence>
<protein>
    <recommendedName>
        <fullName evidence="3">Sulfotransferase domain-containing protein</fullName>
    </recommendedName>
</protein>
<dbReference type="PANTHER" id="PTHR10605:SF56">
    <property type="entry name" value="BIFUNCTIONAL HEPARAN SULFATE N-DEACETYLASE_N-SULFOTRANSFERASE"/>
    <property type="match status" value="1"/>
</dbReference>
<evidence type="ECO:0000256" key="1">
    <source>
        <dbReference type="ARBA" id="ARBA00022679"/>
    </source>
</evidence>
<dbReference type="InterPro" id="IPR037359">
    <property type="entry name" value="NST/OST"/>
</dbReference>
<dbReference type="Proteomes" id="UP000263268">
    <property type="component" value="Unassembled WGS sequence"/>
</dbReference>
<sequence length="302" mass="36112">MYKLKNKIDFFLVGAARCGTTSLYNYLNNCEDVFLPKVKEPNFFSEVDSPKSEDFELPKPDKIYHSKIINSKEVYDSLYENSNENQIKGDTSPSYLWDTNTAQKLYNHNPDAKIIISLRHPVDRAYSHYIMNYYTGVDTNKTFQDAIKAPKNASWGSCNYYLEMGNYYHQVKTYYDVFPKEQIKILVYEDWTNNLNELSELFKFLNIRITDSVFTRNVERNKIKPVKKIFLLNFLRQNEIKRVFKKILKQEHIDQLKSYFFIDNKEIEKLDQKLRIELSKEFIETTKKLSELTQIDFKQKWY</sequence>
<dbReference type="PANTHER" id="PTHR10605">
    <property type="entry name" value="HEPARAN SULFATE SULFOTRANSFERASE"/>
    <property type="match status" value="1"/>
</dbReference>
<keyword evidence="1" id="KW-0808">Transferase</keyword>
<evidence type="ECO:0000256" key="2">
    <source>
        <dbReference type="ARBA" id="ARBA00023180"/>
    </source>
</evidence>
<dbReference type="Gene3D" id="3.40.50.300">
    <property type="entry name" value="P-loop containing nucleotide triphosphate hydrolases"/>
    <property type="match status" value="1"/>
</dbReference>
<dbReference type="InterPro" id="IPR000863">
    <property type="entry name" value="Sulfotransferase_dom"/>
</dbReference>
<keyword evidence="2" id="KW-0325">Glycoprotein</keyword>
<dbReference type="InterPro" id="IPR027417">
    <property type="entry name" value="P-loop_NTPase"/>
</dbReference>
<accession>A0A3D6BQ30</accession>
<dbReference type="AlphaFoldDB" id="A0A3D6BQ30"/>
<evidence type="ECO:0000259" key="3">
    <source>
        <dbReference type="Pfam" id="PF00685"/>
    </source>
</evidence>
<name>A0A3D6BQ30_9FLAO</name>
<dbReference type="EMBL" id="DPRK01000019">
    <property type="protein sequence ID" value="HCY80299.1"/>
    <property type="molecule type" value="Genomic_DNA"/>
</dbReference>
<feature type="domain" description="Sulfotransferase" evidence="3">
    <location>
        <begin position="8"/>
        <end position="273"/>
    </location>
</feature>
<dbReference type="Pfam" id="PF00685">
    <property type="entry name" value="Sulfotransfer_1"/>
    <property type="match status" value="1"/>
</dbReference>